<reference evidence="1" key="1">
    <citation type="submission" date="2025-08" db="UniProtKB">
        <authorList>
            <consortium name="Ensembl"/>
        </authorList>
    </citation>
    <scope>IDENTIFICATION</scope>
</reference>
<evidence type="ECO:0000313" key="1">
    <source>
        <dbReference type="Ensembl" id="ENSOMEP00000014131.1"/>
    </source>
</evidence>
<dbReference type="AlphaFoldDB" id="A0A3B3C877"/>
<reference evidence="1" key="2">
    <citation type="submission" date="2025-09" db="UniProtKB">
        <authorList>
            <consortium name="Ensembl"/>
        </authorList>
    </citation>
    <scope>IDENTIFICATION</scope>
</reference>
<proteinExistence type="predicted"/>
<sequence length="90" mass="10456">MLEKNQHKISLYTNYVFLYITKPSIFIPKLIELIQQFGKFLAKTNVLTSFPFRSSQSGFGYLGIQITPIKPPHIYEENMQTLHRKIPVGI</sequence>
<accession>A0A3B3C877</accession>
<name>A0A3B3C877_ORYME</name>
<dbReference type="Ensembl" id="ENSOMET00000021954.1">
    <property type="protein sequence ID" value="ENSOMEP00000014131.1"/>
    <property type="gene ID" value="ENSOMEG00000015618.1"/>
</dbReference>
<organism evidence="1 2">
    <name type="scientific">Oryzias melastigma</name>
    <name type="common">Marine medaka</name>
    <dbReference type="NCBI Taxonomy" id="30732"/>
    <lineage>
        <taxon>Eukaryota</taxon>
        <taxon>Metazoa</taxon>
        <taxon>Chordata</taxon>
        <taxon>Craniata</taxon>
        <taxon>Vertebrata</taxon>
        <taxon>Euteleostomi</taxon>
        <taxon>Actinopterygii</taxon>
        <taxon>Neopterygii</taxon>
        <taxon>Teleostei</taxon>
        <taxon>Neoteleostei</taxon>
        <taxon>Acanthomorphata</taxon>
        <taxon>Ovalentaria</taxon>
        <taxon>Atherinomorphae</taxon>
        <taxon>Beloniformes</taxon>
        <taxon>Adrianichthyidae</taxon>
        <taxon>Oryziinae</taxon>
        <taxon>Oryzias</taxon>
    </lineage>
</organism>
<dbReference type="Proteomes" id="UP000261560">
    <property type="component" value="Unplaced"/>
</dbReference>
<evidence type="ECO:0000313" key="2">
    <source>
        <dbReference type="Proteomes" id="UP000261560"/>
    </source>
</evidence>
<protein>
    <submittedName>
        <fullName evidence="1">Uncharacterized protein</fullName>
    </submittedName>
</protein>
<keyword evidence="2" id="KW-1185">Reference proteome</keyword>
<dbReference type="PaxDb" id="30732-ENSOMEP00000014131"/>